<feature type="signal peptide" evidence="1">
    <location>
        <begin position="1"/>
        <end position="19"/>
    </location>
</feature>
<evidence type="ECO:0000256" key="1">
    <source>
        <dbReference type="SAM" id="SignalP"/>
    </source>
</evidence>
<dbReference type="InterPro" id="IPR029058">
    <property type="entry name" value="AB_hydrolase_fold"/>
</dbReference>
<feature type="chain" id="PRO_5014667091" description="Lipoprotein" evidence="1">
    <location>
        <begin position="20"/>
        <end position="427"/>
    </location>
</feature>
<name>A0A2N9LJ55_9BACT</name>
<keyword evidence="1" id="KW-0732">Signal</keyword>
<sequence length="427" mass="47794">MRRMLAAALTMMVFFFVGATCLANGQNSPLWKIANVDRQVLFDNVAYYRFDVVVGPGQYDKIRIHRIVQETQPFQPKQLAQAVMFFGGEPTYFATLYVEPLIDPDIVRDRSIAIYLAKNNIDVWGMDYRWALVPQDAKDLSFMKNWGIETDVQDAQTALTIARLLRGNGFAPSGPLYLAGLSYGAKMTYAVAADDTQRPLALRNVKGIIPLDCGVKFKEPEVKAEACTNFAADQQNLKSGVYYYDNTSLWQMGDLALSNPGGTSPFDSTLTNYQFGLVVGTSPNGAIPWHFVGGWMDSNGIPYDLRYTEPSLWFDLLKFNEPPYSPIRLDYDSDSVECGKHLPDVTFANHLSDITIPVFYVGAAGGFGTYGEYTTKLVASRDVTVRIVQEQPDDMRSVDYGHGDLLAGRKAELLVWQPILQWLQNHH</sequence>
<evidence type="ECO:0008006" key="4">
    <source>
        <dbReference type="Google" id="ProtNLM"/>
    </source>
</evidence>
<dbReference type="SUPFAM" id="SSF53474">
    <property type="entry name" value="alpha/beta-Hydrolases"/>
    <property type="match status" value="1"/>
</dbReference>
<accession>A0A2N9LJ55</accession>
<gene>
    <name evidence="2" type="ORF">SBA5_380051</name>
</gene>
<organism evidence="2 3">
    <name type="scientific">Candidatus Sulfuritelmatomonas gaucii</name>
    <dbReference type="NCBI Taxonomy" id="2043161"/>
    <lineage>
        <taxon>Bacteria</taxon>
        <taxon>Pseudomonadati</taxon>
        <taxon>Acidobacteriota</taxon>
        <taxon>Terriglobia</taxon>
        <taxon>Terriglobales</taxon>
        <taxon>Acidobacteriaceae</taxon>
        <taxon>Candidatus Sulfuritelmatomonas</taxon>
    </lineage>
</organism>
<dbReference type="EMBL" id="OKRB01000095">
    <property type="protein sequence ID" value="SPE23280.1"/>
    <property type="molecule type" value="Genomic_DNA"/>
</dbReference>
<protein>
    <recommendedName>
        <fullName evidence="4">Lipoprotein</fullName>
    </recommendedName>
</protein>
<dbReference type="AlphaFoldDB" id="A0A2N9LJ55"/>
<dbReference type="Proteomes" id="UP000239735">
    <property type="component" value="Unassembled WGS sequence"/>
</dbReference>
<reference evidence="3" key="1">
    <citation type="submission" date="2018-02" db="EMBL/GenBank/DDBJ databases">
        <authorList>
            <person name="Hausmann B."/>
        </authorList>
    </citation>
    <scope>NUCLEOTIDE SEQUENCE [LARGE SCALE GENOMIC DNA]</scope>
    <source>
        <strain evidence="3">Peat soil MAG SbA5</strain>
    </source>
</reference>
<dbReference type="OrthoDB" id="338827at2"/>
<evidence type="ECO:0000313" key="3">
    <source>
        <dbReference type="Proteomes" id="UP000239735"/>
    </source>
</evidence>
<proteinExistence type="predicted"/>
<evidence type="ECO:0000313" key="2">
    <source>
        <dbReference type="EMBL" id="SPE23280.1"/>
    </source>
</evidence>
<dbReference type="Gene3D" id="3.40.50.1820">
    <property type="entry name" value="alpha/beta hydrolase"/>
    <property type="match status" value="1"/>
</dbReference>